<accession>A0ABV3SU60</accession>
<keyword evidence="5" id="KW-1185">Reference proteome</keyword>
<reference evidence="4 5" key="1">
    <citation type="submission" date="2024-05" db="EMBL/GenBank/DDBJ databases">
        <authorList>
            <person name="Jiang F."/>
        </authorList>
    </citation>
    <scope>NUCLEOTIDE SEQUENCE [LARGE SCALE GENOMIC DNA]</scope>
    <source>
        <strain evidence="4 5">LZ166</strain>
    </source>
</reference>
<evidence type="ECO:0000256" key="1">
    <source>
        <dbReference type="ARBA" id="ARBA00022679"/>
    </source>
</evidence>
<dbReference type="EC" id="2.7.7.-" evidence="4"/>
<proteinExistence type="predicted"/>
<gene>
    <name evidence="4" type="ORF">ABGN05_29360</name>
</gene>
<dbReference type="GO" id="GO:0016779">
    <property type="term" value="F:nucleotidyltransferase activity"/>
    <property type="evidence" value="ECO:0007669"/>
    <property type="project" value="UniProtKB-KW"/>
</dbReference>
<keyword evidence="1 4" id="KW-0808">Transferase</keyword>
<evidence type="ECO:0000256" key="3">
    <source>
        <dbReference type="ARBA" id="ARBA00022985"/>
    </source>
</evidence>
<keyword evidence="3" id="KW-0448">Lipopolysaccharide biosynthesis</keyword>
<dbReference type="SUPFAM" id="SSF53448">
    <property type="entry name" value="Nucleotide-diphospho-sugar transferases"/>
    <property type="match status" value="1"/>
</dbReference>
<dbReference type="NCBIfam" id="NF003952">
    <property type="entry name" value="PRK05450.1-5"/>
    <property type="match status" value="1"/>
</dbReference>
<organism evidence="4 5">
    <name type="scientific">Aquibium pacificus</name>
    <dbReference type="NCBI Taxonomy" id="3153579"/>
    <lineage>
        <taxon>Bacteria</taxon>
        <taxon>Pseudomonadati</taxon>
        <taxon>Pseudomonadota</taxon>
        <taxon>Alphaproteobacteria</taxon>
        <taxon>Hyphomicrobiales</taxon>
        <taxon>Phyllobacteriaceae</taxon>
        <taxon>Aquibium</taxon>
    </lineage>
</organism>
<dbReference type="RefSeq" id="WP_367957614.1">
    <property type="nucleotide sequence ID" value="NZ_JBDPGJ010000012.1"/>
</dbReference>
<name>A0ABV3SU60_9HYPH</name>
<keyword evidence="2 4" id="KW-0548">Nucleotidyltransferase</keyword>
<dbReference type="Gene3D" id="3.90.550.10">
    <property type="entry name" value="Spore Coat Polysaccharide Biosynthesis Protein SpsA, Chain A"/>
    <property type="match status" value="1"/>
</dbReference>
<evidence type="ECO:0000313" key="4">
    <source>
        <dbReference type="EMBL" id="MEX0409748.1"/>
    </source>
</evidence>
<dbReference type="CDD" id="cd02517">
    <property type="entry name" value="CMP-KDO-Synthetase"/>
    <property type="match status" value="1"/>
</dbReference>
<dbReference type="Pfam" id="PF02348">
    <property type="entry name" value="CTP_transf_3"/>
    <property type="match status" value="1"/>
</dbReference>
<evidence type="ECO:0000313" key="5">
    <source>
        <dbReference type="Proteomes" id="UP001556692"/>
    </source>
</evidence>
<comment type="caution">
    <text evidence="4">The sequence shown here is derived from an EMBL/GenBank/DDBJ whole genome shotgun (WGS) entry which is preliminary data.</text>
</comment>
<dbReference type="InterPro" id="IPR029044">
    <property type="entry name" value="Nucleotide-diphossugar_trans"/>
</dbReference>
<dbReference type="InterPro" id="IPR004528">
    <property type="entry name" value="KdsB"/>
</dbReference>
<protein>
    <submittedName>
        <fullName evidence="4">Manno-octulosonate cytidylyltransferase</fullName>
        <ecNumber evidence="4">2.7.7.-</ecNumber>
    </submittedName>
</protein>
<evidence type="ECO:0000256" key="2">
    <source>
        <dbReference type="ARBA" id="ARBA00022695"/>
    </source>
</evidence>
<dbReference type="NCBIfam" id="NF003950">
    <property type="entry name" value="PRK05450.1-3"/>
    <property type="match status" value="1"/>
</dbReference>
<dbReference type="PANTHER" id="PTHR42866:SF2">
    <property type="entry name" value="3-DEOXY-MANNO-OCTULOSONATE CYTIDYLYLTRANSFERASE, MITOCHONDRIAL"/>
    <property type="match status" value="1"/>
</dbReference>
<dbReference type="InterPro" id="IPR003329">
    <property type="entry name" value="Cytidylyl_trans"/>
</dbReference>
<dbReference type="EMBL" id="JBDPGJ010000012">
    <property type="protein sequence ID" value="MEX0409748.1"/>
    <property type="molecule type" value="Genomic_DNA"/>
</dbReference>
<dbReference type="Proteomes" id="UP001556692">
    <property type="component" value="Unassembled WGS sequence"/>
</dbReference>
<sequence>MRTVILVPARFASSRYPGKPLVMLRSLDGVTKTLIQRTWEAAMAVRGVAAVYIATDDSRICSVAEGFGANVIMTSPFCENGTARCADAVVRAGIEADLVVNVQGDAPLTPPWLVEALVEAAAADTDSDMLTPVVRCDGETLAHFLADRREGRVGGTTAVFDRNFRALYFSKEVLPFIGGEVADPIPVFQHVGLYGYRSTSLAAYGTFPPGPLEIREGLEQLRFLENGMTVRCVPVSARGHVFWELNNPIDLVRIESVLGTPVKEVTT</sequence>
<dbReference type="PANTHER" id="PTHR42866">
    <property type="entry name" value="3-DEOXY-MANNO-OCTULOSONATE CYTIDYLYLTRANSFERASE"/>
    <property type="match status" value="1"/>
</dbReference>